<sequence length="897" mass="88845">MEIEFRMWRQLSTLALGLCASLSSLADTTAFTVAAATKGTSSSPVTMLFPVTRSGDIGYEAVLSYHTVNGTAAAGLDYDAATPGSVVVPAGSSANIPVTIAAYPSGGPDRTFQVVPDSATGIGPTPGFAAQQTFGAGARPLFVTGVDVNGDGKPDLIVANNFGNTVSVLLNTATPGAATSFATQQTFATGALPYSVAVADVNGDGKPDLIVANYGDNTVSVLLNTTAPGAVMPSFATQQTFATGAHPFSITATDVNGDGKPDLIVANSGGNSVSVLLNTTAPGAATASFATQQAFAAGLHPFSVTATDVNGDGKADLIVANYGSNSVSVLLNTTASGAVTPSFAIQQTFATGAAPYSVTATDVNGDGKPDLIVANNNGNTVSVLLNTTASSATTPSFGAQQTFAAGSGPISVTATDVNGDGKPDLIVANYGGNSVSVLLNKTAPGAPTARFAIQQAFAAGAGAVSVNATDVNGDGKPDLIVANGNDNTVSVLLNTTAPGATPNFATQQTFTAGTHPNSVTATDVNGDGKPDLIVANGNDNTVSVLLNTTAPGAATPSFATQQTFATGVAPHSVTAADVNGDGKPDLIVANTDDNTVSVLLNTTAPGSAMPSFATQRTFVTGGGPESVIAADVNGDGRPDLIVANYSGAVSVLLNTTAPGAASSSFATQQTFASGSSSNSVAAADVNGDGKPDLVVANRLDHAVSVLLNTTASGATTPSFATQQTFATGSIPASVTAADINGDGKPDLIAANFGGNSVSVLLNTTAPGAATASFATQQTFVTGLAPFSVTVADVNGDGKPDLIVANDNDNTVSVLLNTTAPGAATPTFATQQTFATGASPNSIVVADVNGDGKPDLIAANYADTTVSVLLNAQYLGIPSASPATGTIVHDYIFANGFE</sequence>
<dbReference type="Gene3D" id="2.60.40.2030">
    <property type="match status" value="1"/>
</dbReference>
<evidence type="ECO:0000256" key="4">
    <source>
        <dbReference type="SAM" id="SignalP"/>
    </source>
</evidence>
<feature type="signal peptide" evidence="4">
    <location>
        <begin position="1"/>
        <end position="26"/>
    </location>
</feature>
<evidence type="ECO:0000313" key="5">
    <source>
        <dbReference type="EMBL" id="GAA0717335.1"/>
    </source>
</evidence>
<dbReference type="Pfam" id="PF13517">
    <property type="entry name" value="FG-GAP_3"/>
    <property type="match status" value="6"/>
</dbReference>
<feature type="chain" id="PRO_5046099132" description="Calx-beta domain-containing protein" evidence="4">
    <location>
        <begin position="27"/>
        <end position="897"/>
    </location>
</feature>
<keyword evidence="3" id="KW-0325">Glycoprotein</keyword>
<protein>
    <recommendedName>
        <fullName evidence="7">Calx-beta domain-containing protein</fullName>
    </recommendedName>
</protein>
<organism evidence="5 6">
    <name type="scientific">Dokdonella soli</name>
    <dbReference type="NCBI Taxonomy" id="529810"/>
    <lineage>
        <taxon>Bacteria</taxon>
        <taxon>Pseudomonadati</taxon>
        <taxon>Pseudomonadota</taxon>
        <taxon>Gammaproteobacteria</taxon>
        <taxon>Lysobacterales</taxon>
        <taxon>Rhodanobacteraceae</taxon>
        <taxon>Dokdonella</taxon>
    </lineage>
</organism>
<dbReference type="Proteomes" id="UP001501523">
    <property type="component" value="Unassembled WGS sequence"/>
</dbReference>
<comment type="caution">
    <text evidence="5">The sequence shown here is derived from an EMBL/GenBank/DDBJ whole genome shotgun (WGS) entry which is preliminary data.</text>
</comment>
<dbReference type="EMBL" id="BAAAEU010000015">
    <property type="protein sequence ID" value="GAA0717335.1"/>
    <property type="molecule type" value="Genomic_DNA"/>
</dbReference>
<dbReference type="PANTHER" id="PTHR44103">
    <property type="entry name" value="PROPROTEIN CONVERTASE P"/>
    <property type="match status" value="1"/>
</dbReference>
<name>A0ABP3TX16_9GAMM</name>
<dbReference type="InterPro" id="IPR038081">
    <property type="entry name" value="CalX-like_sf"/>
</dbReference>
<dbReference type="SMART" id="SM00191">
    <property type="entry name" value="Int_alpha"/>
    <property type="match status" value="13"/>
</dbReference>
<reference evidence="6" key="1">
    <citation type="journal article" date="2019" name="Int. J. Syst. Evol. Microbiol.">
        <title>The Global Catalogue of Microorganisms (GCM) 10K type strain sequencing project: providing services to taxonomists for standard genome sequencing and annotation.</title>
        <authorList>
            <consortium name="The Broad Institute Genomics Platform"/>
            <consortium name="The Broad Institute Genome Sequencing Center for Infectious Disease"/>
            <person name="Wu L."/>
            <person name="Ma J."/>
        </authorList>
    </citation>
    <scope>NUCLEOTIDE SEQUENCE [LARGE SCALE GENOMIC DNA]</scope>
    <source>
        <strain evidence="6">JCM 15421</strain>
    </source>
</reference>
<dbReference type="SUPFAM" id="SSF141072">
    <property type="entry name" value="CalX-like"/>
    <property type="match status" value="1"/>
</dbReference>
<dbReference type="InterPro" id="IPR013519">
    <property type="entry name" value="Int_alpha_beta-p"/>
</dbReference>
<dbReference type="Pfam" id="PF01839">
    <property type="entry name" value="FG-GAP"/>
    <property type="match status" value="2"/>
</dbReference>
<dbReference type="SUPFAM" id="SSF69318">
    <property type="entry name" value="Integrin alpha N-terminal domain"/>
    <property type="match status" value="3"/>
</dbReference>
<dbReference type="PANTHER" id="PTHR44103:SF1">
    <property type="entry name" value="PROPROTEIN CONVERTASE P"/>
    <property type="match status" value="1"/>
</dbReference>
<dbReference type="Gene3D" id="2.30.30.100">
    <property type="match status" value="8"/>
</dbReference>
<evidence type="ECO:0000256" key="3">
    <source>
        <dbReference type="ARBA" id="ARBA00023180"/>
    </source>
</evidence>
<keyword evidence="6" id="KW-1185">Reference proteome</keyword>
<dbReference type="RefSeq" id="WP_343791449.1">
    <property type="nucleotide sequence ID" value="NZ_BAAAEU010000015.1"/>
</dbReference>
<dbReference type="Gene3D" id="2.130.10.130">
    <property type="entry name" value="Integrin alpha, N-terminal"/>
    <property type="match status" value="2"/>
</dbReference>
<evidence type="ECO:0008006" key="7">
    <source>
        <dbReference type="Google" id="ProtNLM"/>
    </source>
</evidence>
<proteinExistence type="predicted"/>
<gene>
    <name evidence="5" type="ORF">GCM10009105_24240</name>
</gene>
<dbReference type="InterPro" id="IPR013517">
    <property type="entry name" value="FG-GAP"/>
</dbReference>
<keyword evidence="1 4" id="KW-0732">Signal</keyword>
<evidence type="ECO:0000313" key="6">
    <source>
        <dbReference type="Proteomes" id="UP001501523"/>
    </source>
</evidence>
<dbReference type="InterPro" id="IPR028994">
    <property type="entry name" value="Integrin_alpha_N"/>
</dbReference>
<evidence type="ECO:0000256" key="1">
    <source>
        <dbReference type="ARBA" id="ARBA00022729"/>
    </source>
</evidence>
<keyword evidence="2" id="KW-0677">Repeat</keyword>
<accession>A0ABP3TX16</accession>
<evidence type="ECO:0000256" key="2">
    <source>
        <dbReference type="ARBA" id="ARBA00022737"/>
    </source>
</evidence>